<dbReference type="AlphaFoldDB" id="A0A2W1BRZ9"/>
<protein>
    <submittedName>
        <fullName evidence="1">Uncharacterized protein</fullName>
    </submittedName>
</protein>
<dbReference type="Proteomes" id="UP000249218">
    <property type="component" value="Unassembled WGS sequence"/>
</dbReference>
<dbReference type="EMBL" id="KZ150044">
    <property type="protein sequence ID" value="PZC74523.1"/>
    <property type="molecule type" value="Genomic_DNA"/>
</dbReference>
<sequence>MHITFNAHCIITTTHLPIFNPVNYTRRYPCSCQPSCASHHSTVPEDVLHYVCRGAVSTKMNNKNKLIARKFSK</sequence>
<evidence type="ECO:0000313" key="1">
    <source>
        <dbReference type="EMBL" id="PZC74523.1"/>
    </source>
</evidence>
<accession>A0A2W1BRZ9</accession>
<reference evidence="1 2" key="1">
    <citation type="journal article" date="2017" name="BMC Biol.">
        <title>Genomic innovations, transcriptional plasticity and gene loss underlying the evolution and divergence of two highly polyphagous and invasive Helicoverpa pest species.</title>
        <authorList>
            <person name="Pearce S.L."/>
            <person name="Clarke D.F."/>
            <person name="East P.D."/>
            <person name="Elfekih S."/>
            <person name="Gordon K.H."/>
            <person name="Jermiin L.S."/>
            <person name="McGaughran A."/>
            <person name="Oakeshott J.G."/>
            <person name="Papanikolaou A."/>
            <person name="Perera O.P."/>
            <person name="Rane R.V."/>
            <person name="Richards S."/>
            <person name="Tay W.T."/>
            <person name="Walsh T.K."/>
            <person name="Anderson A."/>
            <person name="Anderson C.J."/>
            <person name="Asgari S."/>
            <person name="Board P.G."/>
            <person name="Bretschneider A."/>
            <person name="Campbell P.M."/>
            <person name="Chertemps T."/>
            <person name="Christeller J.T."/>
            <person name="Coppin C.W."/>
            <person name="Downes S.J."/>
            <person name="Duan G."/>
            <person name="Farnsworth C.A."/>
            <person name="Good R.T."/>
            <person name="Han L.B."/>
            <person name="Han Y.C."/>
            <person name="Hatje K."/>
            <person name="Horne I."/>
            <person name="Huang Y.P."/>
            <person name="Hughes D.S."/>
            <person name="Jacquin-Joly E."/>
            <person name="James W."/>
            <person name="Jhangiani S."/>
            <person name="Kollmar M."/>
            <person name="Kuwar S.S."/>
            <person name="Li S."/>
            <person name="Liu N.Y."/>
            <person name="Maibeche M.T."/>
            <person name="Miller J.R."/>
            <person name="Montagne N."/>
            <person name="Perry T."/>
            <person name="Qu J."/>
            <person name="Song S.V."/>
            <person name="Sutton G.G."/>
            <person name="Vogel H."/>
            <person name="Walenz B.P."/>
            <person name="Xu W."/>
            <person name="Zhang H.J."/>
            <person name="Zou Z."/>
            <person name="Batterham P."/>
            <person name="Edwards O.R."/>
            <person name="Feyereisen R."/>
            <person name="Gibbs R.A."/>
            <person name="Heckel D.G."/>
            <person name="McGrath A."/>
            <person name="Robin C."/>
            <person name="Scherer S.E."/>
            <person name="Worley K.C."/>
            <person name="Wu Y.D."/>
        </authorList>
    </citation>
    <scope>NUCLEOTIDE SEQUENCE [LARGE SCALE GENOMIC DNA]</scope>
    <source>
        <strain evidence="1">Harm_GR_Male_#8</strain>
        <tissue evidence="1">Whole organism</tissue>
    </source>
</reference>
<evidence type="ECO:0000313" key="2">
    <source>
        <dbReference type="Proteomes" id="UP000249218"/>
    </source>
</evidence>
<organism evidence="1 2">
    <name type="scientific">Helicoverpa armigera</name>
    <name type="common">Cotton bollworm</name>
    <name type="synonym">Heliothis armigera</name>
    <dbReference type="NCBI Taxonomy" id="29058"/>
    <lineage>
        <taxon>Eukaryota</taxon>
        <taxon>Metazoa</taxon>
        <taxon>Ecdysozoa</taxon>
        <taxon>Arthropoda</taxon>
        <taxon>Hexapoda</taxon>
        <taxon>Insecta</taxon>
        <taxon>Pterygota</taxon>
        <taxon>Neoptera</taxon>
        <taxon>Endopterygota</taxon>
        <taxon>Lepidoptera</taxon>
        <taxon>Glossata</taxon>
        <taxon>Ditrysia</taxon>
        <taxon>Noctuoidea</taxon>
        <taxon>Noctuidae</taxon>
        <taxon>Heliothinae</taxon>
        <taxon>Helicoverpa</taxon>
    </lineage>
</organism>
<proteinExistence type="predicted"/>
<name>A0A2W1BRZ9_HELAM</name>
<gene>
    <name evidence="1" type="primary">HaOG207712</name>
    <name evidence="1" type="ORF">B5X24_HaOG207712</name>
</gene>
<keyword evidence="2" id="KW-1185">Reference proteome</keyword>